<keyword evidence="2" id="KW-1185">Reference proteome</keyword>
<dbReference type="InterPro" id="IPR019004">
    <property type="entry name" value="YqeY/Aim41"/>
</dbReference>
<dbReference type="Proteomes" id="UP000306602">
    <property type="component" value="Unassembled WGS sequence"/>
</dbReference>
<organism evidence="1 2">
    <name type="scientific">Aliishimia ponticola</name>
    <dbReference type="NCBI Taxonomy" id="2499833"/>
    <lineage>
        <taxon>Bacteria</taxon>
        <taxon>Pseudomonadati</taxon>
        <taxon>Pseudomonadota</taxon>
        <taxon>Alphaproteobacteria</taxon>
        <taxon>Rhodobacterales</taxon>
        <taxon>Paracoccaceae</taxon>
        <taxon>Aliishimia</taxon>
    </lineage>
</organism>
<dbReference type="OrthoDB" id="9788127at2"/>
<dbReference type="Gene3D" id="1.10.1510.10">
    <property type="entry name" value="Uncharacterised protein YqeY/AIM41 PF09424, N-terminal domain"/>
    <property type="match status" value="1"/>
</dbReference>
<gene>
    <name evidence="1" type="ORF">E4Z66_10970</name>
</gene>
<dbReference type="InterPro" id="IPR003789">
    <property type="entry name" value="Asn/Gln_tRNA_amidoTrase-B-like"/>
</dbReference>
<protein>
    <submittedName>
        <fullName evidence="1">GatB/YqeY domain-containing protein</fullName>
    </submittedName>
</protein>
<name>A0A4S4NMF2_9RHOB</name>
<sequence length="154" mass="16889">MTDLRTRVTDALKQAMKDKDQQRLSTLRLINAAIKDRDIAARGEGKEEGVGDDEVLAILGKMTKQRQESARAYEEGGRLDLAEREMQEVAVIAEYLPRQLSDEEVEAAVSATIEEIGAENVRDMGKVMGALKSKYTGQMDFGAVGALVKSRLCG</sequence>
<dbReference type="GO" id="GO:0016884">
    <property type="term" value="F:carbon-nitrogen ligase activity, with glutamine as amido-N-donor"/>
    <property type="evidence" value="ECO:0007669"/>
    <property type="project" value="InterPro"/>
</dbReference>
<accession>A0A4S4NMF2</accession>
<dbReference type="InterPro" id="IPR023168">
    <property type="entry name" value="GatB_Yqey_C_2"/>
</dbReference>
<dbReference type="InterPro" id="IPR042184">
    <property type="entry name" value="YqeY/Aim41_N"/>
</dbReference>
<dbReference type="PANTHER" id="PTHR28055:SF1">
    <property type="entry name" value="ALTERED INHERITANCE OF MITOCHONDRIA PROTEIN 41, MITOCHONDRIAL"/>
    <property type="match status" value="1"/>
</dbReference>
<dbReference type="Gene3D" id="1.10.10.410">
    <property type="match status" value="1"/>
</dbReference>
<proteinExistence type="predicted"/>
<comment type="caution">
    <text evidence="1">The sequence shown here is derived from an EMBL/GenBank/DDBJ whole genome shotgun (WGS) entry which is preliminary data.</text>
</comment>
<evidence type="ECO:0000313" key="2">
    <source>
        <dbReference type="Proteomes" id="UP000306602"/>
    </source>
</evidence>
<reference evidence="1 2" key="1">
    <citation type="submission" date="2019-04" db="EMBL/GenBank/DDBJ databases">
        <title>Shimia ponticola sp. nov., isolated from seawater.</title>
        <authorList>
            <person name="Kim Y.-O."/>
            <person name="Yoon J.-H."/>
        </authorList>
    </citation>
    <scope>NUCLEOTIDE SEQUENCE [LARGE SCALE GENOMIC DNA]</scope>
    <source>
        <strain evidence="1 2">MYP11</strain>
    </source>
</reference>
<dbReference type="EMBL" id="SRKY01000002">
    <property type="protein sequence ID" value="THH37420.1"/>
    <property type="molecule type" value="Genomic_DNA"/>
</dbReference>
<dbReference type="AlphaFoldDB" id="A0A4S4NMF2"/>
<dbReference type="Pfam" id="PF09424">
    <property type="entry name" value="YqeY"/>
    <property type="match status" value="1"/>
</dbReference>
<dbReference type="RefSeq" id="WP_136463016.1">
    <property type="nucleotide sequence ID" value="NZ_SRKY01000002.1"/>
</dbReference>
<dbReference type="PANTHER" id="PTHR28055">
    <property type="entry name" value="ALTERED INHERITANCE OF MITOCHONDRIA PROTEIN 41, MITOCHONDRIAL"/>
    <property type="match status" value="1"/>
</dbReference>
<dbReference type="SUPFAM" id="SSF89095">
    <property type="entry name" value="GatB/YqeY motif"/>
    <property type="match status" value="1"/>
</dbReference>
<evidence type="ECO:0000313" key="1">
    <source>
        <dbReference type="EMBL" id="THH37420.1"/>
    </source>
</evidence>